<sequence length="150" mass="16344">MSTAARTADRVEIAELFARLSNLLDDCRHDDVATVYHDDVVVRGPNGELRGLDEVTALLKRSQVEGEHTQHVHGDVLVHVDADRATATANQLVYFYRDGEPPHRTSGLRSACTAVLTPAGWRFSDMQITLAWTQGTPRVVPAPGTGDAAE</sequence>
<keyword evidence="3" id="KW-1185">Reference proteome</keyword>
<dbReference type="InterPro" id="IPR032710">
    <property type="entry name" value="NTF2-like_dom_sf"/>
</dbReference>
<dbReference type="Proteomes" id="UP000502665">
    <property type="component" value="Chromosome"/>
</dbReference>
<dbReference type="RefSeq" id="WP_171394889.1">
    <property type="nucleotide sequence ID" value="NZ_CP049838.1"/>
</dbReference>
<name>A0A6M4WEY5_9ACTN</name>
<dbReference type="AlphaFoldDB" id="A0A6M4WEY5"/>
<dbReference type="Pfam" id="PF13577">
    <property type="entry name" value="SnoaL_4"/>
    <property type="match status" value="1"/>
</dbReference>
<evidence type="ECO:0000313" key="2">
    <source>
        <dbReference type="EMBL" id="QJS99236.1"/>
    </source>
</evidence>
<dbReference type="InterPro" id="IPR037401">
    <property type="entry name" value="SnoaL-like"/>
</dbReference>
<proteinExistence type="predicted"/>
<evidence type="ECO:0000313" key="3">
    <source>
        <dbReference type="Proteomes" id="UP000502665"/>
    </source>
</evidence>
<organism evidence="2 3">
    <name type="scientific">Streptomyces asoensis</name>
    <dbReference type="NCBI Taxonomy" id="249586"/>
    <lineage>
        <taxon>Bacteria</taxon>
        <taxon>Bacillati</taxon>
        <taxon>Actinomycetota</taxon>
        <taxon>Actinomycetes</taxon>
        <taxon>Kitasatosporales</taxon>
        <taxon>Streptomycetaceae</taxon>
        <taxon>Streptomyces</taxon>
    </lineage>
</organism>
<reference evidence="2" key="1">
    <citation type="submission" date="2020-03" db="EMBL/GenBank/DDBJ databases">
        <title>Molecular networking-based the target discovery of potent antiproliferative macrolactams: 5/6/7/16 polycyclic ansamycins and glycosylated trienomycin from Streptomyces cacaoi subsp. asoensis.</title>
        <authorList>
            <person name="Liu L.-L."/>
        </authorList>
    </citation>
    <scope>NUCLEOTIDE SEQUENCE [LARGE SCALE GENOMIC DNA]</scope>
    <source>
        <strain evidence="2">H2S5</strain>
    </source>
</reference>
<accession>A0A6M4WEY5</accession>
<gene>
    <name evidence="2" type="ORF">G9272_01995</name>
</gene>
<dbReference type="EMBL" id="CP049838">
    <property type="protein sequence ID" value="QJS99236.1"/>
    <property type="molecule type" value="Genomic_DNA"/>
</dbReference>
<evidence type="ECO:0000259" key="1">
    <source>
        <dbReference type="Pfam" id="PF13577"/>
    </source>
</evidence>
<feature type="domain" description="SnoaL-like" evidence="1">
    <location>
        <begin position="6"/>
        <end position="126"/>
    </location>
</feature>
<dbReference type="SUPFAM" id="SSF54427">
    <property type="entry name" value="NTF2-like"/>
    <property type="match status" value="1"/>
</dbReference>
<protein>
    <submittedName>
        <fullName evidence="2">Nuclear transport factor 2 family protein</fullName>
    </submittedName>
</protein>
<dbReference type="Gene3D" id="3.10.450.50">
    <property type="match status" value="1"/>
</dbReference>